<evidence type="ECO:0000313" key="1">
    <source>
        <dbReference type="EMBL" id="THH04461.1"/>
    </source>
</evidence>
<protein>
    <recommendedName>
        <fullName evidence="3">Reverse transcriptase Ty1/copia-type domain-containing protein</fullName>
    </recommendedName>
</protein>
<comment type="caution">
    <text evidence="1">The sequence shown here is derived from an EMBL/GenBank/DDBJ whole genome shotgun (WGS) entry which is preliminary data.</text>
</comment>
<gene>
    <name evidence="1" type="ORF">EW146_g10169</name>
</gene>
<proteinExistence type="predicted"/>
<feature type="non-terminal residue" evidence="1">
    <location>
        <position position="1"/>
    </location>
</feature>
<dbReference type="PANTHER" id="PTHR11439">
    <property type="entry name" value="GAG-POL-RELATED RETROTRANSPOSON"/>
    <property type="match status" value="1"/>
</dbReference>
<evidence type="ECO:0008006" key="3">
    <source>
        <dbReference type="Google" id="ProtNLM"/>
    </source>
</evidence>
<organism evidence="1 2">
    <name type="scientific">Bondarzewia mesenterica</name>
    <dbReference type="NCBI Taxonomy" id="1095465"/>
    <lineage>
        <taxon>Eukaryota</taxon>
        <taxon>Fungi</taxon>
        <taxon>Dikarya</taxon>
        <taxon>Basidiomycota</taxon>
        <taxon>Agaricomycotina</taxon>
        <taxon>Agaricomycetes</taxon>
        <taxon>Russulales</taxon>
        <taxon>Bondarzewiaceae</taxon>
        <taxon>Bondarzewia</taxon>
    </lineage>
</organism>
<dbReference type="OrthoDB" id="3344688at2759"/>
<dbReference type="CDD" id="cd09272">
    <property type="entry name" value="RNase_HI_RT_Ty1"/>
    <property type="match status" value="1"/>
</dbReference>
<dbReference type="EMBL" id="SGPL01001154">
    <property type="protein sequence ID" value="THH04461.1"/>
    <property type="molecule type" value="Genomic_DNA"/>
</dbReference>
<dbReference type="Proteomes" id="UP000310158">
    <property type="component" value="Unassembled WGS sequence"/>
</dbReference>
<accession>A0A4S4L128</accession>
<evidence type="ECO:0000313" key="2">
    <source>
        <dbReference type="Proteomes" id="UP000310158"/>
    </source>
</evidence>
<keyword evidence="2" id="KW-1185">Reference proteome</keyword>
<reference evidence="1 2" key="1">
    <citation type="submission" date="2019-02" db="EMBL/GenBank/DDBJ databases">
        <title>Genome sequencing of the rare red list fungi Bondarzewia mesenterica.</title>
        <authorList>
            <person name="Buettner E."/>
            <person name="Kellner H."/>
        </authorList>
    </citation>
    <scope>NUCLEOTIDE SEQUENCE [LARGE SCALE GENOMIC DNA]</scope>
    <source>
        <strain evidence="1 2">DSM 108281</strain>
    </source>
</reference>
<dbReference type="PANTHER" id="PTHR11439:SF515">
    <property type="entry name" value="GAG-POL POLYPROTEIN"/>
    <property type="match status" value="1"/>
</dbReference>
<dbReference type="AlphaFoldDB" id="A0A4S4L128"/>
<name>A0A4S4L128_9AGAM</name>
<sequence>FLYDGGAISWSSKKQPIIALSSTEAEYVAATHAAKEAIWLQSFLCDIFDISKSKALPVTLHCDNQSAIALARDNAFHVRTKHIDIHFHFIREAVENEKIAIFYCPTEDMAADLFTKALPRPKVEKFVELIGLQAI</sequence>